<dbReference type="InterPro" id="IPR002401">
    <property type="entry name" value="Cyt_P450_E_grp-I"/>
</dbReference>
<reference evidence="4" key="1">
    <citation type="journal article" date="2019" name="Nat. Commun.">
        <title>The genome of broomcorn millet.</title>
        <authorList>
            <person name="Zou C."/>
            <person name="Miki D."/>
            <person name="Li D."/>
            <person name="Tang Q."/>
            <person name="Xiao L."/>
            <person name="Rajput S."/>
            <person name="Deng P."/>
            <person name="Jia W."/>
            <person name="Huang R."/>
            <person name="Zhang M."/>
            <person name="Sun Y."/>
            <person name="Hu J."/>
            <person name="Fu X."/>
            <person name="Schnable P.S."/>
            <person name="Li F."/>
            <person name="Zhang H."/>
            <person name="Feng B."/>
            <person name="Zhu X."/>
            <person name="Liu R."/>
            <person name="Schnable J.C."/>
            <person name="Zhu J.-K."/>
            <person name="Zhang H."/>
        </authorList>
    </citation>
    <scope>NUCLEOTIDE SEQUENCE [LARGE SCALE GENOMIC DNA]</scope>
</reference>
<dbReference type="Gene3D" id="1.10.630.10">
    <property type="entry name" value="Cytochrome P450"/>
    <property type="match status" value="1"/>
</dbReference>
<feature type="region of interest" description="Disordered" evidence="2">
    <location>
        <begin position="65"/>
        <end position="125"/>
    </location>
</feature>
<evidence type="ECO:0000256" key="2">
    <source>
        <dbReference type="SAM" id="MobiDB-lite"/>
    </source>
</evidence>
<dbReference type="InterPro" id="IPR001128">
    <property type="entry name" value="Cyt_P450"/>
</dbReference>
<dbReference type="Proteomes" id="UP000275267">
    <property type="component" value="Unassembled WGS sequence"/>
</dbReference>
<dbReference type="GO" id="GO:0004497">
    <property type="term" value="F:monooxygenase activity"/>
    <property type="evidence" value="ECO:0007669"/>
    <property type="project" value="InterPro"/>
</dbReference>
<comment type="caution">
    <text evidence="3">The sequence shown here is derived from an EMBL/GenBank/DDBJ whole genome shotgun (WGS) entry which is preliminary data.</text>
</comment>
<keyword evidence="4" id="KW-1185">Reference proteome</keyword>
<dbReference type="InterPro" id="IPR036396">
    <property type="entry name" value="Cyt_P450_sf"/>
</dbReference>
<sequence length="309" mass="33494">MAGLRPRMHCLDSRVSTRVIVCSAELDAHEPRRRDKVRRLASHVARLAREGAPVDVGRAAFTTVLSSPAPPSPPTSRTSTTAARWSLGGVQGRDRGGRRRAERGGLLPRARAAGPAVPEGAHRERVRQVARHLRQIVRRVQERAAGEPPKNDFLDLLLDYRGAEDGRGFGRQILLSLFTDLFSAGSDTSAATVEWAMAELLQNPSSMAKSRDELAQVMGAKQEIEESDLGKLKYLQAVVPRLHPPALLLLPRQAEAATEVGGYTVPRGARILVNVWAIGQDPELCLWAAGEVRAGEVLGEGDGLSRQGL</sequence>
<dbReference type="GO" id="GO:0005506">
    <property type="term" value="F:iron ion binding"/>
    <property type="evidence" value="ECO:0007669"/>
    <property type="project" value="InterPro"/>
</dbReference>
<dbReference type="OrthoDB" id="2789670at2759"/>
<protein>
    <submittedName>
        <fullName evidence="3">Uncharacterized protein</fullName>
    </submittedName>
</protein>
<accession>A0A3L6TQ48</accession>
<dbReference type="AlphaFoldDB" id="A0A3L6TQ48"/>
<dbReference type="EMBL" id="PQIB02000001">
    <property type="protein sequence ID" value="RLN42282.1"/>
    <property type="molecule type" value="Genomic_DNA"/>
</dbReference>
<gene>
    <name evidence="3" type="ORF">C2845_PM01G09310</name>
</gene>
<dbReference type="PRINTS" id="PR00463">
    <property type="entry name" value="EP450I"/>
</dbReference>
<dbReference type="SUPFAM" id="SSF48264">
    <property type="entry name" value="Cytochrome P450"/>
    <property type="match status" value="1"/>
</dbReference>
<dbReference type="Pfam" id="PF00067">
    <property type="entry name" value="p450"/>
    <property type="match status" value="1"/>
</dbReference>
<organism evidence="3 4">
    <name type="scientific">Panicum miliaceum</name>
    <name type="common">Proso millet</name>
    <name type="synonym">Broomcorn millet</name>
    <dbReference type="NCBI Taxonomy" id="4540"/>
    <lineage>
        <taxon>Eukaryota</taxon>
        <taxon>Viridiplantae</taxon>
        <taxon>Streptophyta</taxon>
        <taxon>Embryophyta</taxon>
        <taxon>Tracheophyta</taxon>
        <taxon>Spermatophyta</taxon>
        <taxon>Magnoliopsida</taxon>
        <taxon>Liliopsida</taxon>
        <taxon>Poales</taxon>
        <taxon>Poaceae</taxon>
        <taxon>PACMAD clade</taxon>
        <taxon>Panicoideae</taxon>
        <taxon>Panicodae</taxon>
        <taxon>Paniceae</taxon>
        <taxon>Panicinae</taxon>
        <taxon>Panicum</taxon>
        <taxon>Panicum sect. Panicum</taxon>
    </lineage>
</organism>
<feature type="compositionally biased region" description="Low complexity" evidence="2">
    <location>
        <begin position="104"/>
        <end position="119"/>
    </location>
</feature>
<feature type="compositionally biased region" description="Low complexity" evidence="2">
    <location>
        <begin position="75"/>
        <end position="88"/>
    </location>
</feature>
<dbReference type="PANTHER" id="PTHR47950:SF46">
    <property type="entry name" value="OS03G0248200 PROTEIN"/>
    <property type="match status" value="1"/>
</dbReference>
<dbReference type="PANTHER" id="PTHR47950">
    <property type="entry name" value="CYTOCHROME P450, FAMILY 76, SUBFAMILY C, POLYPEPTIDE 5-RELATED"/>
    <property type="match status" value="1"/>
</dbReference>
<dbReference type="GO" id="GO:0016705">
    <property type="term" value="F:oxidoreductase activity, acting on paired donors, with incorporation or reduction of molecular oxygen"/>
    <property type="evidence" value="ECO:0007669"/>
    <property type="project" value="InterPro"/>
</dbReference>
<evidence type="ECO:0000256" key="1">
    <source>
        <dbReference type="ARBA" id="ARBA00010617"/>
    </source>
</evidence>
<comment type="similarity">
    <text evidence="1">Belongs to the cytochrome P450 family.</text>
</comment>
<evidence type="ECO:0000313" key="4">
    <source>
        <dbReference type="Proteomes" id="UP000275267"/>
    </source>
</evidence>
<dbReference type="GO" id="GO:0020037">
    <property type="term" value="F:heme binding"/>
    <property type="evidence" value="ECO:0007669"/>
    <property type="project" value="InterPro"/>
</dbReference>
<proteinExistence type="inferred from homology"/>
<dbReference type="STRING" id="4540.A0A3L6TQ48"/>
<evidence type="ECO:0000313" key="3">
    <source>
        <dbReference type="EMBL" id="RLN42282.1"/>
    </source>
</evidence>
<name>A0A3L6TQ48_PANMI</name>